<dbReference type="Gene3D" id="3.10.20.30">
    <property type="match status" value="1"/>
</dbReference>
<comment type="PTM">
    <text evidence="5">C-terminal thiocarboxylation occurs in 2 steps, it is first acyl-adenylated (-COAMP) via the hesA/moeB/thiF part of UBA4, then thiocarboxylated (-COSH) via the rhodanese domain of UBA4.</text>
</comment>
<dbReference type="GO" id="GO:0006777">
    <property type="term" value="P:Mo-molybdopterin cofactor biosynthetic process"/>
    <property type="evidence" value="ECO:0007669"/>
    <property type="project" value="UniProtKB-UniRule"/>
</dbReference>
<comment type="function">
    <text evidence="5">Acts as a sulfur carrier required for molybdopterin biosynthesis. Component of the molybdopterin synthase complex that catalyzes the conversion of precursor Z into molybdopterin by mediating the incorporation of 2 sulfur atoms into precursor Z to generate a dithiolene group. In the complex, serves as sulfur donor by being thiocarboxylated (-COSH) at its C-terminus by UBA4. After interaction with MOCS2B, the sulfur is then transferred to precursor Z to form molybdopterin.</text>
</comment>
<evidence type="ECO:0000256" key="5">
    <source>
        <dbReference type="HAMAP-Rule" id="MF_03051"/>
    </source>
</evidence>
<evidence type="ECO:0000256" key="2">
    <source>
        <dbReference type="ARBA" id="ARBA00022553"/>
    </source>
</evidence>
<dbReference type="PANTHER" id="PTHR33359">
    <property type="entry name" value="MOLYBDOPTERIN SYNTHASE SULFUR CARRIER SUBUNIT"/>
    <property type="match status" value="1"/>
</dbReference>
<comment type="subunit">
    <text evidence="5">Heterotetramer; composed of 2 small (MOCS2A) and 2 large (MOCS2B) subunits.</text>
</comment>
<dbReference type="UniPathway" id="UPA00344"/>
<feature type="modified residue" description="Glycyl adenylate; alternate" evidence="5">
    <location>
        <position position="89"/>
    </location>
</feature>
<keyword evidence="4 5" id="KW-0501">Molybdenum cofactor biosynthesis</keyword>
<keyword evidence="1 5" id="KW-0963">Cytoplasm</keyword>
<evidence type="ECO:0000256" key="3">
    <source>
        <dbReference type="ARBA" id="ARBA00022741"/>
    </source>
</evidence>
<dbReference type="SUPFAM" id="SSF54285">
    <property type="entry name" value="MoaD/ThiS"/>
    <property type="match status" value="1"/>
</dbReference>
<organism evidence="6 7">
    <name type="scientific">Ascobolus immersus RN42</name>
    <dbReference type="NCBI Taxonomy" id="1160509"/>
    <lineage>
        <taxon>Eukaryota</taxon>
        <taxon>Fungi</taxon>
        <taxon>Dikarya</taxon>
        <taxon>Ascomycota</taxon>
        <taxon>Pezizomycotina</taxon>
        <taxon>Pezizomycetes</taxon>
        <taxon>Pezizales</taxon>
        <taxon>Ascobolaceae</taxon>
        <taxon>Ascobolus</taxon>
    </lineage>
</organism>
<keyword evidence="3 5" id="KW-0547">Nucleotide-binding</keyword>
<comment type="similarity">
    <text evidence="5">Belongs to the MoaD family. MOCS2A subfamily.</text>
</comment>
<dbReference type="HAMAP" id="MF_03051">
    <property type="entry name" value="MOCS2A"/>
    <property type="match status" value="1"/>
</dbReference>
<dbReference type="InterPro" id="IPR012675">
    <property type="entry name" value="Beta-grasp_dom_sf"/>
</dbReference>
<evidence type="ECO:0000256" key="1">
    <source>
        <dbReference type="ARBA" id="ARBA00022490"/>
    </source>
</evidence>
<dbReference type="InterPro" id="IPR028887">
    <property type="entry name" value="MOCS2A_euk"/>
</dbReference>
<proteinExistence type="inferred from homology"/>
<dbReference type="EMBL" id="ML119647">
    <property type="protein sequence ID" value="RPA87301.1"/>
    <property type="molecule type" value="Genomic_DNA"/>
</dbReference>
<dbReference type="OrthoDB" id="5595860at2759"/>
<evidence type="ECO:0000313" key="6">
    <source>
        <dbReference type="EMBL" id="RPA87301.1"/>
    </source>
</evidence>
<evidence type="ECO:0000256" key="4">
    <source>
        <dbReference type="ARBA" id="ARBA00023150"/>
    </source>
</evidence>
<dbReference type="PANTHER" id="PTHR33359:SF1">
    <property type="entry name" value="MOLYBDOPTERIN SYNTHASE SULFUR CARRIER SUBUNIT"/>
    <property type="match status" value="1"/>
</dbReference>
<dbReference type="InterPro" id="IPR003749">
    <property type="entry name" value="ThiS/MoaD-like"/>
</dbReference>
<dbReference type="GO" id="GO:0030366">
    <property type="term" value="F:molybdopterin synthase activity"/>
    <property type="evidence" value="ECO:0007669"/>
    <property type="project" value="UniProtKB-UniRule"/>
</dbReference>
<keyword evidence="2 5" id="KW-0597">Phosphoprotein</keyword>
<feature type="modified residue" description="1-thioglycine; alternate" evidence="5">
    <location>
        <position position="89"/>
    </location>
</feature>
<reference evidence="6 7" key="1">
    <citation type="journal article" date="2018" name="Nat. Ecol. Evol.">
        <title>Pezizomycetes genomes reveal the molecular basis of ectomycorrhizal truffle lifestyle.</title>
        <authorList>
            <person name="Murat C."/>
            <person name="Payen T."/>
            <person name="Noel B."/>
            <person name="Kuo A."/>
            <person name="Morin E."/>
            <person name="Chen J."/>
            <person name="Kohler A."/>
            <person name="Krizsan K."/>
            <person name="Balestrini R."/>
            <person name="Da Silva C."/>
            <person name="Montanini B."/>
            <person name="Hainaut M."/>
            <person name="Levati E."/>
            <person name="Barry K.W."/>
            <person name="Belfiori B."/>
            <person name="Cichocki N."/>
            <person name="Clum A."/>
            <person name="Dockter R.B."/>
            <person name="Fauchery L."/>
            <person name="Guy J."/>
            <person name="Iotti M."/>
            <person name="Le Tacon F."/>
            <person name="Lindquist E.A."/>
            <person name="Lipzen A."/>
            <person name="Malagnac F."/>
            <person name="Mello A."/>
            <person name="Molinier V."/>
            <person name="Miyauchi S."/>
            <person name="Poulain J."/>
            <person name="Riccioni C."/>
            <person name="Rubini A."/>
            <person name="Sitrit Y."/>
            <person name="Splivallo R."/>
            <person name="Traeger S."/>
            <person name="Wang M."/>
            <person name="Zifcakova L."/>
            <person name="Wipf D."/>
            <person name="Zambonelli A."/>
            <person name="Paolocci F."/>
            <person name="Nowrousian M."/>
            <person name="Ottonello S."/>
            <person name="Baldrian P."/>
            <person name="Spatafora J.W."/>
            <person name="Henrissat B."/>
            <person name="Nagy L.G."/>
            <person name="Aury J.M."/>
            <person name="Wincker P."/>
            <person name="Grigoriev I.V."/>
            <person name="Bonfante P."/>
            <person name="Martin F.M."/>
        </authorList>
    </citation>
    <scope>NUCLEOTIDE SEQUENCE [LARGE SCALE GENOMIC DNA]</scope>
    <source>
        <strain evidence="6 7">RN42</strain>
    </source>
</reference>
<dbReference type="GO" id="GO:0000166">
    <property type="term" value="F:nucleotide binding"/>
    <property type="evidence" value="ECO:0007669"/>
    <property type="project" value="UniProtKB-KW"/>
</dbReference>
<dbReference type="STRING" id="1160509.A0A3N4IST9"/>
<name>A0A3N4IST9_ASCIM</name>
<protein>
    <recommendedName>
        <fullName evidence="5">Molybdopterin synthase sulfur carrier subunit</fullName>
    </recommendedName>
    <alternativeName>
        <fullName evidence="5">Common component for nitrate reductase and xanthine dehydrogenase protein G</fullName>
    </alternativeName>
    <alternativeName>
        <fullName evidence="5">Molybdenum cofactor synthesis protein 2 small subunit</fullName>
    </alternativeName>
    <alternativeName>
        <fullName evidence="5">Molybdenum cofactor synthesis protein 2A</fullName>
    </alternativeName>
    <alternativeName>
        <fullName evidence="5">Sulfur carrier protein MOCS2A</fullName>
        <shortName evidence="5">MOCS2A</shortName>
    </alternativeName>
</protein>
<dbReference type="AlphaFoldDB" id="A0A3N4IST9"/>
<dbReference type="GO" id="GO:1990140">
    <property type="term" value="C:molybdopterin synthase complex"/>
    <property type="evidence" value="ECO:0007669"/>
    <property type="project" value="UniProtKB-UniRule"/>
</dbReference>
<dbReference type="Proteomes" id="UP000275078">
    <property type="component" value="Unassembled WGS sequence"/>
</dbReference>
<keyword evidence="7" id="KW-1185">Reference proteome</keyword>
<sequence>MADTTSAESESFKILYFAGVASFTGTNEESLPAPLPITELFATLEKKYAGIREKALNTAMVTVNLDYVDIEDKTLVIQKGDEVAIIPPGMG</sequence>
<dbReference type="InterPro" id="IPR016155">
    <property type="entry name" value="Mopterin_synth/thiamin_S_b"/>
</dbReference>
<dbReference type="InterPro" id="IPR044672">
    <property type="entry name" value="MOCS2A"/>
</dbReference>
<comment type="pathway">
    <text evidence="5">Cofactor biosynthesis; molybdopterin biosynthesis.</text>
</comment>
<gene>
    <name evidence="5" type="primary">cnxG</name>
    <name evidence="6" type="ORF">BJ508DRAFT_321175</name>
</gene>
<dbReference type="CDD" id="cd00754">
    <property type="entry name" value="Ubl_MoaD"/>
    <property type="match status" value="1"/>
</dbReference>
<dbReference type="GO" id="GO:1990133">
    <property type="term" value="C:molybdopterin adenylyltransferase complex"/>
    <property type="evidence" value="ECO:0007669"/>
    <property type="project" value="TreeGrafter"/>
</dbReference>
<accession>A0A3N4IST9</accession>
<comment type="subcellular location">
    <subcellularLocation>
        <location evidence="5">Cytoplasm</location>
    </subcellularLocation>
</comment>
<dbReference type="Pfam" id="PF02597">
    <property type="entry name" value="ThiS"/>
    <property type="match status" value="1"/>
</dbReference>
<evidence type="ECO:0000313" key="7">
    <source>
        <dbReference type="Proteomes" id="UP000275078"/>
    </source>
</evidence>